<evidence type="ECO:0000313" key="3">
    <source>
        <dbReference type="WBParaSite" id="MhA1_Contig7.frz3.gene36"/>
    </source>
</evidence>
<keyword evidence="2" id="KW-1185">Reference proteome</keyword>
<feature type="region of interest" description="Disordered" evidence="1">
    <location>
        <begin position="299"/>
        <end position="339"/>
    </location>
</feature>
<name>A0A1I8BVH1_MELHA</name>
<feature type="compositionally biased region" description="Low complexity" evidence="1">
    <location>
        <begin position="314"/>
        <end position="339"/>
    </location>
</feature>
<reference evidence="3" key="1">
    <citation type="submission" date="2016-11" db="UniProtKB">
        <authorList>
            <consortium name="WormBaseParasite"/>
        </authorList>
    </citation>
    <scope>IDENTIFICATION</scope>
</reference>
<feature type="compositionally biased region" description="Low complexity" evidence="1">
    <location>
        <begin position="262"/>
        <end position="272"/>
    </location>
</feature>
<feature type="compositionally biased region" description="Gly residues" evidence="1">
    <location>
        <begin position="13"/>
        <end position="22"/>
    </location>
</feature>
<protein>
    <submittedName>
        <fullName evidence="3">Uncharacterized protein</fullName>
    </submittedName>
</protein>
<dbReference type="AlphaFoldDB" id="A0A1I8BVH1"/>
<evidence type="ECO:0000313" key="2">
    <source>
        <dbReference type="Proteomes" id="UP000095281"/>
    </source>
</evidence>
<dbReference type="WBParaSite" id="MhA1_Contig7.frz3.gene36">
    <property type="protein sequence ID" value="MhA1_Contig7.frz3.gene36"/>
    <property type="gene ID" value="MhA1_Contig7.frz3.gene36"/>
</dbReference>
<sequence length="339" mass="38479">MLLFEEHKCVRSRGGGRGGDAGGDVRVGEGRRGCGRGGDGSGNGGAEGSGSIEGSELHNTIYLKNAKDETKKSLKILETNIATLGIYLQSLNKTKKDLTKSKELDKQIVVKLCHMWDVIKRKNSQQLMNNYTQEHQENLAKSNKEYSQIVKYANYIYALENEVENMFNQMIEKKARVNVYLQTLENPRLIQYPVFFQQLSQENSVIHFMNNRMLRMLHEADQRCIFYSHLNQPPTYQHQAIHPQNIEIGHQQTNEDKIYNFFGNETENGENNQQHSQTEAGHSDHHNLGVDLSLQLHSGSSQSSQYGAVDPSFNYGGSSSNQNNYGYPQPHYGYYPPKN</sequence>
<feature type="region of interest" description="Disordered" evidence="1">
    <location>
        <begin position="13"/>
        <end position="52"/>
    </location>
</feature>
<evidence type="ECO:0000256" key="1">
    <source>
        <dbReference type="SAM" id="MobiDB-lite"/>
    </source>
</evidence>
<feature type="compositionally biased region" description="Gly residues" evidence="1">
    <location>
        <begin position="35"/>
        <end position="48"/>
    </location>
</feature>
<accession>A0A1I8BVH1</accession>
<organism evidence="2 3">
    <name type="scientific">Meloidogyne hapla</name>
    <name type="common">Root-knot nematode worm</name>
    <dbReference type="NCBI Taxonomy" id="6305"/>
    <lineage>
        <taxon>Eukaryota</taxon>
        <taxon>Metazoa</taxon>
        <taxon>Ecdysozoa</taxon>
        <taxon>Nematoda</taxon>
        <taxon>Chromadorea</taxon>
        <taxon>Rhabditida</taxon>
        <taxon>Tylenchina</taxon>
        <taxon>Tylenchomorpha</taxon>
        <taxon>Tylenchoidea</taxon>
        <taxon>Meloidogynidae</taxon>
        <taxon>Meloidogyninae</taxon>
        <taxon>Meloidogyne</taxon>
    </lineage>
</organism>
<dbReference type="Proteomes" id="UP000095281">
    <property type="component" value="Unplaced"/>
</dbReference>
<feature type="region of interest" description="Disordered" evidence="1">
    <location>
        <begin position="262"/>
        <end position="286"/>
    </location>
</feature>
<proteinExistence type="predicted"/>